<dbReference type="AlphaFoldDB" id="A1ZPC5"/>
<protein>
    <submittedName>
        <fullName evidence="1">Uncharacterized protein</fullName>
    </submittedName>
</protein>
<sequence length="47" mass="5480">MCIVTSGKDRRLSCDTQEQSCVVFDNPIQRRKKYEPKNFQKFSLASP</sequence>
<dbReference type="EMBL" id="AAWS01000021">
    <property type="protein sequence ID" value="EAY27664.1"/>
    <property type="molecule type" value="Genomic_DNA"/>
</dbReference>
<gene>
    <name evidence="1" type="ORF">M23134_03732</name>
</gene>
<keyword evidence="2" id="KW-1185">Reference proteome</keyword>
<evidence type="ECO:0000313" key="2">
    <source>
        <dbReference type="Proteomes" id="UP000004095"/>
    </source>
</evidence>
<reference evidence="1 2" key="1">
    <citation type="submission" date="2007-01" db="EMBL/GenBank/DDBJ databases">
        <authorList>
            <person name="Haygood M."/>
            <person name="Podell S."/>
            <person name="Anderson C."/>
            <person name="Hopkinson B."/>
            <person name="Roe K."/>
            <person name="Barbeau K."/>
            <person name="Gaasterland T."/>
            <person name="Ferriera S."/>
            <person name="Johnson J."/>
            <person name="Kravitz S."/>
            <person name="Beeson K."/>
            <person name="Sutton G."/>
            <person name="Rogers Y.-H."/>
            <person name="Friedman R."/>
            <person name="Frazier M."/>
            <person name="Venter J.C."/>
        </authorList>
    </citation>
    <scope>NUCLEOTIDE SEQUENCE [LARGE SCALE GENOMIC DNA]</scope>
    <source>
        <strain evidence="1 2">ATCC 23134</strain>
    </source>
</reference>
<organism evidence="1 2">
    <name type="scientific">Microscilla marina ATCC 23134</name>
    <dbReference type="NCBI Taxonomy" id="313606"/>
    <lineage>
        <taxon>Bacteria</taxon>
        <taxon>Pseudomonadati</taxon>
        <taxon>Bacteroidota</taxon>
        <taxon>Cytophagia</taxon>
        <taxon>Cytophagales</taxon>
        <taxon>Microscillaceae</taxon>
        <taxon>Microscilla</taxon>
    </lineage>
</organism>
<name>A1ZPC5_MICM2</name>
<evidence type="ECO:0000313" key="1">
    <source>
        <dbReference type="EMBL" id="EAY27664.1"/>
    </source>
</evidence>
<comment type="caution">
    <text evidence="1">The sequence shown here is derived from an EMBL/GenBank/DDBJ whole genome shotgun (WGS) entry which is preliminary data.</text>
</comment>
<dbReference type="Proteomes" id="UP000004095">
    <property type="component" value="Unassembled WGS sequence"/>
</dbReference>
<proteinExistence type="predicted"/>
<accession>A1ZPC5</accession>